<accession>A0AA88J4K5</accession>
<reference evidence="1" key="1">
    <citation type="submission" date="2023-07" db="EMBL/GenBank/DDBJ databases">
        <title>draft genome sequence of fig (Ficus carica).</title>
        <authorList>
            <person name="Takahashi T."/>
            <person name="Nishimura K."/>
        </authorList>
    </citation>
    <scope>NUCLEOTIDE SEQUENCE</scope>
</reference>
<protein>
    <submittedName>
        <fullName evidence="1">Uncharacterized protein</fullName>
    </submittedName>
</protein>
<name>A0AA88J4K5_FICCA</name>
<sequence length="73" mass="8400">MPFKKQAMRVKGKATDKDEEISVVAKFESELARTRFNDSTAGRNLWPDRGFAYISSDTLGYPEYIYSVIFKNN</sequence>
<organism evidence="1 2">
    <name type="scientific">Ficus carica</name>
    <name type="common">Common fig</name>
    <dbReference type="NCBI Taxonomy" id="3494"/>
    <lineage>
        <taxon>Eukaryota</taxon>
        <taxon>Viridiplantae</taxon>
        <taxon>Streptophyta</taxon>
        <taxon>Embryophyta</taxon>
        <taxon>Tracheophyta</taxon>
        <taxon>Spermatophyta</taxon>
        <taxon>Magnoliopsida</taxon>
        <taxon>eudicotyledons</taxon>
        <taxon>Gunneridae</taxon>
        <taxon>Pentapetalae</taxon>
        <taxon>rosids</taxon>
        <taxon>fabids</taxon>
        <taxon>Rosales</taxon>
        <taxon>Moraceae</taxon>
        <taxon>Ficeae</taxon>
        <taxon>Ficus</taxon>
    </lineage>
</organism>
<evidence type="ECO:0000313" key="1">
    <source>
        <dbReference type="EMBL" id="GMN61116.1"/>
    </source>
</evidence>
<dbReference type="AlphaFoldDB" id="A0AA88J4K5"/>
<gene>
    <name evidence="1" type="ORF">TIFTF001_030208</name>
</gene>
<dbReference type="EMBL" id="BTGU01000107">
    <property type="protein sequence ID" value="GMN61116.1"/>
    <property type="molecule type" value="Genomic_DNA"/>
</dbReference>
<dbReference type="Proteomes" id="UP001187192">
    <property type="component" value="Unassembled WGS sequence"/>
</dbReference>
<evidence type="ECO:0000313" key="2">
    <source>
        <dbReference type="Proteomes" id="UP001187192"/>
    </source>
</evidence>
<comment type="caution">
    <text evidence="1">The sequence shown here is derived from an EMBL/GenBank/DDBJ whole genome shotgun (WGS) entry which is preliminary data.</text>
</comment>
<keyword evidence="2" id="KW-1185">Reference proteome</keyword>
<proteinExistence type="predicted"/>